<dbReference type="Pfam" id="PF13229">
    <property type="entry name" value="Beta_helix"/>
    <property type="match status" value="1"/>
</dbReference>
<keyword evidence="2" id="KW-0963">Cytoplasm</keyword>
<dbReference type="EMBL" id="CACRXK020010121">
    <property type="protein sequence ID" value="CAB4018681.1"/>
    <property type="molecule type" value="Genomic_DNA"/>
</dbReference>
<comment type="caution">
    <text evidence="6">The sequence shown here is derived from an EMBL/GenBank/DDBJ whole genome shotgun (WGS) entry which is preliminary data.</text>
</comment>
<protein>
    <submittedName>
        <fullName evidence="6">Uncharacterized protein</fullName>
    </submittedName>
</protein>
<dbReference type="InterPro" id="IPR039448">
    <property type="entry name" value="Beta_helix"/>
</dbReference>
<dbReference type="Pfam" id="PF23762">
    <property type="entry name" value="SHCBP_N"/>
    <property type="match status" value="1"/>
</dbReference>
<evidence type="ECO:0000256" key="2">
    <source>
        <dbReference type="ARBA" id="ARBA00022490"/>
    </source>
</evidence>
<evidence type="ECO:0000256" key="1">
    <source>
        <dbReference type="ARBA" id="ARBA00004186"/>
    </source>
</evidence>
<dbReference type="InterPro" id="IPR012334">
    <property type="entry name" value="Pectin_lyas_fold"/>
</dbReference>
<sequence length="505" mass="57612">MEIMPMIFQTSTLTYEERFPVYCNEILGKCKASEVKANFAEYVEKIVQKRGWKAIWSCTDVDIKLKENLNILVEIVNVFPKKLSSEVNICVPVMSNPSITFQEAQALIRERDNCISLTELSPVFDESGDFDQTALALEHVRFFFENLWRDWDLDVEDDYCYVTRNLENRLRLYYDITQNNLSKEFTKKYNATLNEYKQKVFHLKELRKNMSASDSEQELDTSDVFMLAQKTHELEDIVRSLQTMEDPQMRYLLASVNSRKPAEMGEVRTYPVTLIVAEKLRAKMTKSLADETIIEHFKSLEKAVECSNMDDSMVIYPGSYNVGALVFKHPLSVTGNGNVIVECDEDDDSFLTTHSQSIKLNNIKFIHTSSNSPILVVEKGQTVLRNCEFRCTTDGIFVRQGAELIMENCKMYGSTNVGVIIEENSVVQIQRCEIYNDDINRNTVGIKIFSSTAHPANVVITESRITASQGINVIDGQNEETVQQSIDNGVQLKLENNIIVCEALS</sequence>
<organism evidence="6 7">
    <name type="scientific">Paramuricea clavata</name>
    <name type="common">Red gorgonian</name>
    <name type="synonym">Violescent sea-whip</name>
    <dbReference type="NCBI Taxonomy" id="317549"/>
    <lineage>
        <taxon>Eukaryota</taxon>
        <taxon>Metazoa</taxon>
        <taxon>Cnidaria</taxon>
        <taxon>Anthozoa</taxon>
        <taxon>Octocorallia</taxon>
        <taxon>Malacalcyonacea</taxon>
        <taxon>Plexauridae</taxon>
        <taxon>Paramuricea</taxon>
    </lineage>
</organism>
<keyword evidence="3" id="KW-0206">Cytoskeleton</keyword>
<proteinExistence type="predicted"/>
<dbReference type="Proteomes" id="UP001152795">
    <property type="component" value="Unassembled WGS sequence"/>
</dbReference>
<dbReference type="PANTHER" id="PTHR14695">
    <property type="entry name" value="SHC SH2-DOMAIN BINDING PROTEIN 1-RELATED"/>
    <property type="match status" value="1"/>
</dbReference>
<feature type="domain" description="SHC SH2" evidence="5">
    <location>
        <begin position="17"/>
        <end position="250"/>
    </location>
</feature>
<evidence type="ECO:0000313" key="6">
    <source>
        <dbReference type="EMBL" id="CAB4018681.1"/>
    </source>
</evidence>
<dbReference type="AlphaFoldDB" id="A0A7D9EWN4"/>
<keyword evidence="7" id="KW-1185">Reference proteome</keyword>
<reference evidence="6" key="1">
    <citation type="submission" date="2020-04" db="EMBL/GenBank/DDBJ databases">
        <authorList>
            <person name="Alioto T."/>
            <person name="Alioto T."/>
            <person name="Gomez Garrido J."/>
        </authorList>
    </citation>
    <scope>NUCLEOTIDE SEQUENCE</scope>
    <source>
        <strain evidence="6">A484AB</strain>
    </source>
</reference>
<evidence type="ECO:0000256" key="3">
    <source>
        <dbReference type="ARBA" id="ARBA00023212"/>
    </source>
</evidence>
<dbReference type="PANTHER" id="PTHR14695:SF4">
    <property type="entry name" value="PROTEIN NESSUN DORMA"/>
    <property type="match status" value="1"/>
</dbReference>
<accession>A0A7D9EWN4</accession>
<dbReference type="InterPro" id="IPR045140">
    <property type="entry name" value="SHCBP1-like"/>
</dbReference>
<dbReference type="GO" id="GO:0005819">
    <property type="term" value="C:spindle"/>
    <property type="evidence" value="ECO:0007669"/>
    <property type="project" value="UniProtKB-SubCell"/>
</dbReference>
<dbReference type="Gene3D" id="2.160.20.10">
    <property type="entry name" value="Single-stranded right-handed beta-helix, Pectin lyase-like"/>
    <property type="match status" value="1"/>
</dbReference>
<dbReference type="SUPFAM" id="SSF51126">
    <property type="entry name" value="Pectin lyase-like"/>
    <property type="match status" value="1"/>
</dbReference>
<dbReference type="InterPro" id="IPR011050">
    <property type="entry name" value="Pectin_lyase_fold/virulence"/>
</dbReference>
<dbReference type="OrthoDB" id="5978115at2759"/>
<evidence type="ECO:0000259" key="4">
    <source>
        <dbReference type="Pfam" id="PF13229"/>
    </source>
</evidence>
<dbReference type="InterPro" id="IPR057508">
    <property type="entry name" value="SHCBP-like_N"/>
</dbReference>
<comment type="subcellular location">
    <subcellularLocation>
        <location evidence="1">Cytoplasm</location>
        <location evidence="1">Cytoskeleton</location>
        <location evidence="1">Spindle</location>
    </subcellularLocation>
</comment>
<feature type="domain" description="Right handed beta helix" evidence="4">
    <location>
        <begin position="353"/>
        <end position="483"/>
    </location>
</feature>
<evidence type="ECO:0000313" key="7">
    <source>
        <dbReference type="Proteomes" id="UP001152795"/>
    </source>
</evidence>
<name>A0A7D9EWN4_PARCT</name>
<evidence type="ECO:0000259" key="5">
    <source>
        <dbReference type="Pfam" id="PF23762"/>
    </source>
</evidence>
<gene>
    <name evidence="6" type="ORF">PACLA_8A011683</name>
</gene>